<name>A0A9J5W6F0_SOLCO</name>
<dbReference type="PROSITE" id="PS00028">
    <property type="entry name" value="ZINC_FINGER_C2H2_1"/>
    <property type="match status" value="1"/>
</dbReference>
<evidence type="ECO:0000259" key="1">
    <source>
        <dbReference type="PROSITE" id="PS00028"/>
    </source>
</evidence>
<comment type="caution">
    <text evidence="2">The sequence shown here is derived from an EMBL/GenBank/DDBJ whole genome shotgun (WGS) entry which is preliminary data.</text>
</comment>
<dbReference type="Proteomes" id="UP000824120">
    <property type="component" value="Chromosome 12"/>
</dbReference>
<dbReference type="AlphaFoldDB" id="A0A9J5W6F0"/>
<dbReference type="InterPro" id="IPR013087">
    <property type="entry name" value="Znf_C2H2_type"/>
</dbReference>
<proteinExistence type="predicted"/>
<protein>
    <recommendedName>
        <fullName evidence="1">C2H2-type domain-containing protein</fullName>
    </recommendedName>
</protein>
<keyword evidence="3" id="KW-1185">Reference proteome</keyword>
<organism evidence="2 3">
    <name type="scientific">Solanum commersonii</name>
    <name type="common">Commerson's wild potato</name>
    <name type="synonym">Commerson's nightshade</name>
    <dbReference type="NCBI Taxonomy" id="4109"/>
    <lineage>
        <taxon>Eukaryota</taxon>
        <taxon>Viridiplantae</taxon>
        <taxon>Streptophyta</taxon>
        <taxon>Embryophyta</taxon>
        <taxon>Tracheophyta</taxon>
        <taxon>Spermatophyta</taxon>
        <taxon>Magnoliopsida</taxon>
        <taxon>eudicotyledons</taxon>
        <taxon>Gunneridae</taxon>
        <taxon>Pentapetalae</taxon>
        <taxon>asterids</taxon>
        <taxon>lamiids</taxon>
        <taxon>Solanales</taxon>
        <taxon>Solanaceae</taxon>
        <taxon>Solanoideae</taxon>
        <taxon>Solaneae</taxon>
        <taxon>Solanum</taxon>
    </lineage>
</organism>
<feature type="domain" description="C2H2-type" evidence="1">
    <location>
        <begin position="49"/>
        <end position="70"/>
    </location>
</feature>
<accession>A0A9J5W6F0</accession>
<evidence type="ECO:0000313" key="3">
    <source>
        <dbReference type="Proteomes" id="UP000824120"/>
    </source>
</evidence>
<sequence length="106" mass="12234">MDRQQMERRNIIESSNEAIVDCTTPLINQLNVPISSNADELTFSYPIFCPVCYGIFHTYSEFINHIQITHPLSFERNIILHLFVYASSTFFTRKSSINSIRGPTKC</sequence>
<gene>
    <name evidence="2" type="ORF">H5410_060872</name>
</gene>
<evidence type="ECO:0000313" key="2">
    <source>
        <dbReference type="EMBL" id="KAG5571106.1"/>
    </source>
</evidence>
<dbReference type="EMBL" id="JACXVP010000012">
    <property type="protein sequence ID" value="KAG5571106.1"/>
    <property type="molecule type" value="Genomic_DNA"/>
</dbReference>
<reference evidence="2 3" key="1">
    <citation type="submission" date="2020-09" db="EMBL/GenBank/DDBJ databases">
        <title>De no assembly of potato wild relative species, Solanum commersonii.</title>
        <authorList>
            <person name="Cho K."/>
        </authorList>
    </citation>
    <scope>NUCLEOTIDE SEQUENCE [LARGE SCALE GENOMIC DNA]</scope>
    <source>
        <strain evidence="2">LZ3.2</strain>
        <tissue evidence="2">Leaf</tissue>
    </source>
</reference>